<organism evidence="2 3">
    <name type="scientific">Cryobacterium breve</name>
    <dbReference type="NCBI Taxonomy" id="1259258"/>
    <lineage>
        <taxon>Bacteria</taxon>
        <taxon>Bacillati</taxon>
        <taxon>Actinomycetota</taxon>
        <taxon>Actinomycetes</taxon>
        <taxon>Micrococcales</taxon>
        <taxon>Microbacteriaceae</taxon>
        <taxon>Cryobacterium</taxon>
    </lineage>
</organism>
<feature type="transmembrane region" description="Helical" evidence="1">
    <location>
        <begin position="236"/>
        <end position="253"/>
    </location>
</feature>
<keyword evidence="1" id="KW-1133">Transmembrane helix</keyword>
<sequence>MTEWVMKTRTSLTKVFLSALIPAALFIALVSWGLSSPVGSSPDDDYHMASIWCGQGIREGFCEEGNSATERRVPAVLTEYPRCFAYDPTHNASCAQTSAAILENTDRGNFNGGAYPPYFYAVMSVFVGESVATSILLMRIFNAFLFVSTVTALFLLLPRSTRAPLAWGTLISIVPLGMFLIPSVNPSSWAVLSAATLWISLLGYFTATERTRRMALGAIASLMTLVGAGARSDSAVYGVLAMLVVAVLAFDTSRVYALKLLLPLVLSVFSVVLFLSAGQAAVLDPNALADTNRDAIWALTVTNFRLLPELWAGVLGTWGLGWLDTDLPGSVWVTMLGVFSALVFWGLQKLPWRKAVAFTMVFGSLIVVPMYILVHDRVYVGAYVQPRYIYPLVIILAGIALLWLGRDDLHLSRPQLLIVAGLVGLANSVALHINIRRYVTGLDVDNLNLNDKVEWWWVFPLPPISPFTPLGIWAIGTVAFVSVAVGLVVYSWVSAAAQSDASALKPATQDVRPGNVSSHRLR</sequence>
<feature type="transmembrane region" description="Helical" evidence="1">
    <location>
        <begin position="355"/>
        <end position="373"/>
    </location>
</feature>
<feature type="transmembrane region" description="Helical" evidence="1">
    <location>
        <begin position="388"/>
        <end position="404"/>
    </location>
</feature>
<dbReference type="Proteomes" id="UP000298355">
    <property type="component" value="Unassembled WGS sequence"/>
</dbReference>
<feature type="transmembrane region" description="Helical" evidence="1">
    <location>
        <begin position="164"/>
        <end position="181"/>
    </location>
</feature>
<reference evidence="2 3" key="1">
    <citation type="submission" date="2019-03" db="EMBL/GenBank/DDBJ databases">
        <title>Genomics of glacier-inhabiting Cryobacterium strains.</title>
        <authorList>
            <person name="Liu Q."/>
            <person name="Xin Y.-H."/>
        </authorList>
    </citation>
    <scope>NUCLEOTIDE SEQUENCE [LARGE SCALE GENOMIC DNA]</scope>
    <source>
        <strain evidence="2 3">TMT4-23</strain>
    </source>
</reference>
<protein>
    <submittedName>
        <fullName evidence="2">DUF2142 domain-containing protein</fullName>
    </submittedName>
</protein>
<feature type="transmembrane region" description="Helical" evidence="1">
    <location>
        <begin position="470"/>
        <end position="493"/>
    </location>
</feature>
<evidence type="ECO:0000256" key="1">
    <source>
        <dbReference type="SAM" id="Phobius"/>
    </source>
</evidence>
<name>A0ABY2JDF0_9MICO</name>
<feature type="transmembrane region" description="Helical" evidence="1">
    <location>
        <begin position="260"/>
        <end position="282"/>
    </location>
</feature>
<keyword evidence="3" id="KW-1185">Reference proteome</keyword>
<feature type="transmembrane region" description="Helical" evidence="1">
    <location>
        <begin position="416"/>
        <end position="435"/>
    </location>
</feature>
<feature type="transmembrane region" description="Helical" evidence="1">
    <location>
        <begin position="329"/>
        <end position="348"/>
    </location>
</feature>
<keyword evidence="1" id="KW-0812">Transmembrane</keyword>
<accession>A0ABY2JDF0</accession>
<dbReference type="Pfam" id="PF09913">
    <property type="entry name" value="DUF2142"/>
    <property type="match status" value="1"/>
</dbReference>
<proteinExistence type="predicted"/>
<feature type="transmembrane region" description="Helical" evidence="1">
    <location>
        <begin position="136"/>
        <end position="157"/>
    </location>
</feature>
<evidence type="ECO:0000313" key="2">
    <source>
        <dbReference type="EMBL" id="TFD01836.1"/>
    </source>
</evidence>
<evidence type="ECO:0000313" key="3">
    <source>
        <dbReference type="Proteomes" id="UP000298355"/>
    </source>
</evidence>
<comment type="caution">
    <text evidence="2">The sequence shown here is derived from an EMBL/GenBank/DDBJ whole genome shotgun (WGS) entry which is preliminary data.</text>
</comment>
<dbReference type="EMBL" id="SOGJ01000004">
    <property type="protein sequence ID" value="TFD01836.1"/>
    <property type="molecule type" value="Genomic_DNA"/>
</dbReference>
<keyword evidence="1" id="KW-0472">Membrane</keyword>
<feature type="transmembrane region" description="Helical" evidence="1">
    <location>
        <begin position="214"/>
        <end position="230"/>
    </location>
</feature>
<feature type="transmembrane region" description="Helical" evidence="1">
    <location>
        <begin position="12"/>
        <end position="34"/>
    </location>
</feature>
<gene>
    <name evidence="2" type="ORF">E3O65_00610</name>
</gene>
<feature type="transmembrane region" description="Helical" evidence="1">
    <location>
        <begin position="187"/>
        <end position="207"/>
    </location>
</feature>
<dbReference type="InterPro" id="IPR018674">
    <property type="entry name" value="DUF2142_membrane"/>
</dbReference>